<dbReference type="RefSeq" id="WP_120318890.1">
    <property type="nucleotide sequence ID" value="NZ_BONH01000019.1"/>
</dbReference>
<dbReference type="PANTHER" id="PTHR30296">
    <property type="entry name" value="UNCHARACTERIZED PROTEIN YKGE"/>
    <property type="match status" value="1"/>
</dbReference>
<reference evidence="2 3" key="1">
    <citation type="submission" date="2021-01" db="EMBL/GenBank/DDBJ databases">
        <title>Whole genome shotgun sequence of Catellatospora citrea NBRC 14495.</title>
        <authorList>
            <person name="Komaki H."/>
            <person name="Tamura T."/>
        </authorList>
    </citation>
    <scope>NUCLEOTIDE SEQUENCE [LARGE SCALE GENOMIC DNA]</scope>
    <source>
        <strain evidence="2 3">NBRC 14495</strain>
    </source>
</reference>
<dbReference type="PANTHER" id="PTHR30296:SF0">
    <property type="entry name" value="LACTATE UTILIZATION PROTEIN A"/>
    <property type="match status" value="1"/>
</dbReference>
<dbReference type="GO" id="GO:0005829">
    <property type="term" value="C:cytosol"/>
    <property type="evidence" value="ECO:0007669"/>
    <property type="project" value="TreeGrafter"/>
</dbReference>
<proteinExistence type="predicted"/>
<organism evidence="2 3">
    <name type="scientific">Catellatospora citrea</name>
    <dbReference type="NCBI Taxonomy" id="53366"/>
    <lineage>
        <taxon>Bacteria</taxon>
        <taxon>Bacillati</taxon>
        <taxon>Actinomycetota</taxon>
        <taxon>Actinomycetes</taxon>
        <taxon>Micromonosporales</taxon>
        <taxon>Micromonosporaceae</taxon>
        <taxon>Catellatospora</taxon>
    </lineage>
</organism>
<comment type="caution">
    <text evidence="2">The sequence shown here is derived from an EMBL/GenBank/DDBJ whole genome shotgun (WGS) entry which is preliminary data.</text>
</comment>
<evidence type="ECO:0000313" key="2">
    <source>
        <dbReference type="EMBL" id="GIF99113.1"/>
    </source>
</evidence>
<keyword evidence="3" id="KW-1185">Reference proteome</keyword>
<dbReference type="AlphaFoldDB" id="A0A8J3KHR8"/>
<dbReference type="Proteomes" id="UP000659904">
    <property type="component" value="Unassembled WGS sequence"/>
</dbReference>
<dbReference type="InterPro" id="IPR004017">
    <property type="entry name" value="Cys_rich_dom"/>
</dbReference>
<accession>A0A8J3KHR8</accession>
<evidence type="ECO:0000259" key="1">
    <source>
        <dbReference type="Pfam" id="PF02754"/>
    </source>
</evidence>
<name>A0A8J3KHR8_9ACTN</name>
<dbReference type="EMBL" id="BONH01000019">
    <property type="protein sequence ID" value="GIF99113.1"/>
    <property type="molecule type" value="Genomic_DNA"/>
</dbReference>
<sequence>MRIALFVTCLNDALFPQAGIATVTLLERLGHTVAFPAAQSCCGQMHANTGYAAPARQLERLTEAAFAGHDVIVSPSGSCVAHLRAHTGLPAYELSELLVDVLGVTDVGATFPHRVTYHPTCHGLRALRLGDRPATLLRAVKGLELIDLPEPEQCCGFGGTFALKNAAVSGAMLADKCANAAATGAEYLAAADNSCLAHIGGGLARRPGAPRPIHYAEILASTGAPS</sequence>
<dbReference type="GO" id="GO:0016491">
    <property type="term" value="F:oxidoreductase activity"/>
    <property type="evidence" value="ECO:0007669"/>
    <property type="project" value="UniProtKB-ARBA"/>
</dbReference>
<gene>
    <name evidence="2" type="ORF">Cci01nite_42070</name>
</gene>
<feature type="domain" description="Cysteine-rich" evidence="1">
    <location>
        <begin position="3"/>
        <end position="84"/>
    </location>
</feature>
<feature type="domain" description="Cysteine-rich" evidence="1">
    <location>
        <begin position="115"/>
        <end position="199"/>
    </location>
</feature>
<evidence type="ECO:0000313" key="3">
    <source>
        <dbReference type="Proteomes" id="UP000659904"/>
    </source>
</evidence>
<dbReference type="Pfam" id="PF02754">
    <property type="entry name" value="CCG"/>
    <property type="match status" value="2"/>
</dbReference>
<protein>
    <submittedName>
        <fullName evidence="2">Fe-S oxidoreductase</fullName>
    </submittedName>
</protein>